<feature type="chain" id="PRO_5006640607" evidence="1">
    <location>
        <begin position="22"/>
        <end position="884"/>
    </location>
</feature>
<protein>
    <submittedName>
        <fullName evidence="2">Uncharacterized protein</fullName>
    </submittedName>
</protein>
<dbReference type="PATRIC" id="fig|1703772.3.peg.109"/>
<feature type="signal peptide" evidence="1">
    <location>
        <begin position="1"/>
        <end position="21"/>
    </location>
</feature>
<evidence type="ECO:0000313" key="2">
    <source>
        <dbReference type="EMBL" id="KPJ72284.1"/>
    </source>
</evidence>
<organism evidence="2 3">
    <name type="scientific">candidate division TA06 bacterium DG_78</name>
    <dbReference type="NCBI Taxonomy" id="1703772"/>
    <lineage>
        <taxon>Bacteria</taxon>
        <taxon>Bacteria division TA06</taxon>
    </lineage>
</organism>
<dbReference type="EMBL" id="LJNI01000085">
    <property type="protein sequence ID" value="KPJ72284.1"/>
    <property type="molecule type" value="Genomic_DNA"/>
</dbReference>
<keyword evidence="1" id="KW-0732">Signal</keyword>
<comment type="caution">
    <text evidence="2">The sequence shown here is derived from an EMBL/GenBank/DDBJ whole genome shotgun (WGS) entry which is preliminary data.</text>
</comment>
<dbReference type="InterPro" id="IPR026444">
    <property type="entry name" value="Secre_tail"/>
</dbReference>
<accession>A0A0S7YDX6</accession>
<reference evidence="2 3" key="1">
    <citation type="journal article" date="2015" name="Microbiome">
        <title>Genomic resolution of linkages in carbon, nitrogen, and sulfur cycling among widespread estuary sediment bacteria.</title>
        <authorList>
            <person name="Baker B.J."/>
            <person name="Lazar C.S."/>
            <person name="Teske A.P."/>
            <person name="Dick G.J."/>
        </authorList>
    </citation>
    <scope>NUCLEOTIDE SEQUENCE [LARGE SCALE GENOMIC DNA]</scope>
    <source>
        <strain evidence="2">DG_78</strain>
    </source>
</reference>
<evidence type="ECO:0000256" key="1">
    <source>
        <dbReference type="SAM" id="SignalP"/>
    </source>
</evidence>
<name>A0A0S7YDX6_UNCT6</name>
<dbReference type="Proteomes" id="UP000051012">
    <property type="component" value="Unassembled WGS sequence"/>
</dbReference>
<dbReference type="NCBIfam" id="TIGR04183">
    <property type="entry name" value="Por_Secre_tail"/>
    <property type="match status" value="1"/>
</dbReference>
<sequence length="884" mass="97286">MKSLVKTFLLLFILFNVQTYAEVVASKTVDFLQKGAPVITRQGEFLLDTTIVSVSGIGEQCHPAVAFNGTNYLLVWTEYRHGEPIIYGARMNPQGVVLDTEGIAIKSMSEFQQLPSVVSDGSDYFVVWKEWHRDVLPWWYKPCLYGSRVSQSGMLIDTSAIEIAEYVDFNSQPLVAFDGTNHLVVWRNERATAGIYGVRVSPSGVVLDTLPFFISTGSSPALSFDGTNYLVVWEKPITLPENYDIFCTRVTPAGVILDTSGIAVCTDPCRQTYPTVSFDGMNYLIVWEDERNGPFSDIYGARVSPSGLVLDTVGIPVSIDYNCQRYPSVVFEGANHLVVWQEYDFHSDFTIRGARVSTSGIVIDTPSITISVADSIRCLTAACSDGSNYLVAWQDRRSTAALKYDIFAARIDQSGQVLDAAGIPLRVKMPSQQSFPAAAFDGTNYFVVWQDYRSSSFPVLFSSIYGIRVNQSGGIIDSSAIAISDAPHTQGGPAVAFDGTNYFVVWDDIGEEVIVYGARVSQAGIVIDTQGIMIPGIPDLGACSPAIAFDGTNYLVVFTDKRGLYTYGTLVSPTGTVFDPFQISQSIFVANPAVAFGDTNYLVVSDRGDIYAARVTPSGIVLDEFVVSAAPEVQCYPSVAFDGTNFLVVWSDSRKGFDSLDIYGARVSSGGVVLDTAGIRICGVENYQASPSVAFDGSNYIVVWEDYRSDSTSHIYGAEVSPAGLLIDTFTAVIQQGDQIEPQLTHGNTDQILLVYSGWTNSINAYPAYTQRIWGKFSPSVGIEEHDDKQVLNYLRLQIHPNPFRHRTDIKYQIPVDCDAEIGIYDVSGRLVQFFDLKSNISNLQSKIMWSGKDENDRILPNGIYFCRLKTRKGSIMEKIVFLR</sequence>
<evidence type="ECO:0000313" key="3">
    <source>
        <dbReference type="Proteomes" id="UP000051012"/>
    </source>
</evidence>
<dbReference type="AlphaFoldDB" id="A0A0S7YDX6"/>
<dbReference type="Gene3D" id="2.60.40.4070">
    <property type="match status" value="1"/>
</dbReference>
<gene>
    <name evidence="2" type="ORF">AMJ52_06835</name>
</gene>
<proteinExistence type="predicted"/>